<dbReference type="InterPro" id="IPR029044">
    <property type="entry name" value="Nucleotide-diphossugar_trans"/>
</dbReference>
<reference evidence="4 5" key="1">
    <citation type="journal article" date="2007" name="Appl. Environ. Microbiol.">
        <title>Genome sequence of the cellulolytic gliding bacterium Cytophaga hutchinsonii.</title>
        <authorList>
            <person name="Xie G."/>
            <person name="Bruce D.C."/>
            <person name="Challacombe J.F."/>
            <person name="Chertkov O."/>
            <person name="Detter J.C."/>
            <person name="Gilna P."/>
            <person name="Han C.S."/>
            <person name="Lucas S."/>
            <person name="Misra M."/>
            <person name="Myers G.L."/>
            <person name="Richardson P."/>
            <person name="Tapia R."/>
            <person name="Thayer N."/>
            <person name="Thompson L.S."/>
            <person name="Brettin T.S."/>
            <person name="Henrissat B."/>
            <person name="Wilson D.B."/>
            <person name="McBride M.J."/>
        </authorList>
    </citation>
    <scope>NUCLEOTIDE SEQUENCE [LARGE SCALE GENOMIC DNA]</scope>
    <source>
        <strain evidence="5">ATCC 33406 / DSM 1761 / CIP 103989 / NBRC 15051 / NCIMB 9469 / D465</strain>
    </source>
</reference>
<feature type="domain" description="Glycosyltransferase 2-like" evidence="2">
    <location>
        <begin position="16"/>
        <end position="139"/>
    </location>
</feature>
<feature type="domain" description="DUF2062" evidence="3">
    <location>
        <begin position="276"/>
        <end position="383"/>
    </location>
</feature>
<dbReference type="KEGG" id="chu:CHU_2109"/>
<feature type="transmembrane region" description="Helical" evidence="1">
    <location>
        <begin position="309"/>
        <end position="332"/>
    </location>
</feature>
<dbReference type="InterPro" id="IPR018639">
    <property type="entry name" value="DUF2062"/>
</dbReference>
<dbReference type="CDD" id="cd04179">
    <property type="entry name" value="DPM_DPG-synthase_like"/>
    <property type="match status" value="1"/>
</dbReference>
<protein>
    <submittedName>
        <fullName evidence="4">B-glycosyltransferase, glycosyltransferase family 2 protein</fullName>
    </submittedName>
</protein>
<keyword evidence="1" id="KW-0812">Transmembrane</keyword>
<keyword evidence="1" id="KW-1133">Transmembrane helix</keyword>
<accession>A0A6N4SSJ0</accession>
<dbReference type="PANTHER" id="PTHR10859">
    <property type="entry name" value="GLYCOSYL TRANSFERASE"/>
    <property type="match status" value="1"/>
</dbReference>
<keyword evidence="5" id="KW-1185">Reference proteome</keyword>
<dbReference type="Pfam" id="PF00535">
    <property type="entry name" value="Glycos_transf_2"/>
    <property type="match status" value="1"/>
</dbReference>
<feature type="transmembrane region" description="Helical" evidence="1">
    <location>
        <begin position="223"/>
        <end position="242"/>
    </location>
</feature>
<evidence type="ECO:0000259" key="2">
    <source>
        <dbReference type="Pfam" id="PF00535"/>
    </source>
</evidence>
<dbReference type="Gene3D" id="3.90.550.10">
    <property type="entry name" value="Spore Coat Polysaccharide Biosynthesis Protein SpsA, Chain A"/>
    <property type="match status" value="1"/>
</dbReference>
<dbReference type="PANTHER" id="PTHR10859:SF91">
    <property type="entry name" value="DOLICHYL-PHOSPHATE BETA-GLUCOSYLTRANSFERASE"/>
    <property type="match status" value="1"/>
</dbReference>
<gene>
    <name evidence="4" type="ordered locus">CHU_2109</name>
</gene>
<evidence type="ECO:0000313" key="5">
    <source>
        <dbReference type="Proteomes" id="UP000001822"/>
    </source>
</evidence>
<sequence length="400" mass="45212">MEHTTLHHKFIHHACCVLIPTYNNATAIAAVIEGVLEYTSNIVIVNDGSTDNTRSILENYPDLLVVEHAKNSGKGMALRTGFKAAFKHGYKYAISIDSDGQHYPDDLHLFIEQIDAHPNAIIIGARNMDQPNVPGKSTVGNRASSFWFWVVTGIKLTDTQSGYRLYPLEPISKIHFLTRKYEFEIEVMVRCSWKGVNVLSIPIKVFYPPADERITHFRPFKDVTRITLLNIVFVLLSAFWFTPIRLIKNFSLKESKKKIYDHTVGSPDSILKKSLSMGFGVCMGITPFWGYQIWIALALAHLLKLNKVIVVIFSNISIPPFIPFILYGSYYIGATLLNKPTELVFSTDLSMQDIFNYLYPYIFGSFILALVSGIAVFIVSLAIQLVIEKISHKNNNKVDE</sequence>
<evidence type="ECO:0000313" key="4">
    <source>
        <dbReference type="EMBL" id="ABG59372.1"/>
    </source>
</evidence>
<evidence type="ECO:0000256" key="1">
    <source>
        <dbReference type="SAM" id="Phobius"/>
    </source>
</evidence>
<dbReference type="SMR" id="A0A6N4SSJ0"/>
<dbReference type="RefSeq" id="WP_011585489.1">
    <property type="nucleotide sequence ID" value="NC_008255.1"/>
</dbReference>
<dbReference type="GO" id="GO:0006487">
    <property type="term" value="P:protein N-linked glycosylation"/>
    <property type="evidence" value="ECO:0007669"/>
    <property type="project" value="TreeGrafter"/>
</dbReference>
<evidence type="ECO:0000259" key="3">
    <source>
        <dbReference type="Pfam" id="PF09835"/>
    </source>
</evidence>
<keyword evidence="1" id="KW-0472">Membrane</keyword>
<dbReference type="Pfam" id="PF09835">
    <property type="entry name" value="DUF2062"/>
    <property type="match status" value="1"/>
</dbReference>
<dbReference type="SUPFAM" id="SSF53448">
    <property type="entry name" value="Nucleotide-diphospho-sugar transferases"/>
    <property type="match status" value="1"/>
</dbReference>
<dbReference type="EMBL" id="CP000383">
    <property type="protein sequence ID" value="ABG59372.1"/>
    <property type="molecule type" value="Genomic_DNA"/>
</dbReference>
<feature type="transmembrane region" description="Helical" evidence="1">
    <location>
        <begin position="358"/>
        <end position="387"/>
    </location>
</feature>
<dbReference type="InterPro" id="IPR001173">
    <property type="entry name" value="Glyco_trans_2-like"/>
</dbReference>
<dbReference type="Proteomes" id="UP000001822">
    <property type="component" value="Chromosome"/>
</dbReference>
<organism evidence="4 5">
    <name type="scientific">Cytophaga hutchinsonii (strain ATCC 33406 / DSM 1761 / CIP 103989 / NBRC 15051 / NCIMB 9469 / D465)</name>
    <dbReference type="NCBI Taxonomy" id="269798"/>
    <lineage>
        <taxon>Bacteria</taxon>
        <taxon>Pseudomonadati</taxon>
        <taxon>Bacteroidota</taxon>
        <taxon>Cytophagia</taxon>
        <taxon>Cytophagales</taxon>
        <taxon>Cytophagaceae</taxon>
        <taxon>Cytophaga</taxon>
    </lineage>
</organism>
<proteinExistence type="predicted"/>
<dbReference type="OrthoDB" id="9810303at2"/>
<dbReference type="AlphaFoldDB" id="A0A6N4SSJ0"/>
<feature type="transmembrane region" description="Helical" evidence="1">
    <location>
        <begin position="275"/>
        <end position="297"/>
    </location>
</feature>
<name>A0A6N4SSJ0_CYTH3</name>